<dbReference type="Gramene" id="Pp3c19_20680V3.1">
    <property type="protein sequence ID" value="PAC:32939516.CDS.1"/>
    <property type="gene ID" value="Pp3c19_20680"/>
</dbReference>
<dbReference type="PaxDb" id="3218-PP1S433_27V6.1"/>
<evidence type="ECO:0000256" key="1">
    <source>
        <dbReference type="ARBA" id="ARBA00004906"/>
    </source>
</evidence>
<protein>
    <recommendedName>
        <fullName evidence="2">Potassium channel tetramerisation-type BTB domain-containing protein</fullName>
    </recommendedName>
</protein>
<dbReference type="OMA" id="FAMENFE"/>
<comment type="pathway">
    <text evidence="1">Protein modification; protein ubiquitination.</text>
</comment>
<dbReference type="PANTHER" id="PTHR14499">
    <property type="entry name" value="POTASSIUM CHANNEL TETRAMERIZATION DOMAIN-CONTAINING"/>
    <property type="match status" value="1"/>
</dbReference>
<dbReference type="InterPro" id="IPR011333">
    <property type="entry name" value="SKP1/BTB/POZ_sf"/>
</dbReference>
<dbReference type="Pfam" id="PF02214">
    <property type="entry name" value="BTB_2"/>
    <property type="match status" value="1"/>
</dbReference>
<dbReference type="EMBL" id="ABEU02000019">
    <property type="protein sequence ID" value="PNR34563.1"/>
    <property type="molecule type" value="Genomic_DNA"/>
</dbReference>
<dbReference type="InterPro" id="IPR003131">
    <property type="entry name" value="T1-type_BTB"/>
</dbReference>
<gene>
    <name evidence="3" type="ORF">PHYPA_024380</name>
</gene>
<name>A0A2K1IZ60_PHYPA</name>
<feature type="domain" description="Potassium channel tetramerisation-type BTB" evidence="2">
    <location>
        <begin position="17"/>
        <end position="105"/>
    </location>
</feature>
<reference evidence="3 5" key="1">
    <citation type="journal article" date="2008" name="Science">
        <title>The Physcomitrella genome reveals evolutionary insights into the conquest of land by plants.</title>
        <authorList>
            <person name="Rensing S."/>
            <person name="Lang D."/>
            <person name="Zimmer A."/>
            <person name="Terry A."/>
            <person name="Salamov A."/>
            <person name="Shapiro H."/>
            <person name="Nishiyama T."/>
            <person name="Perroud P.-F."/>
            <person name="Lindquist E."/>
            <person name="Kamisugi Y."/>
            <person name="Tanahashi T."/>
            <person name="Sakakibara K."/>
            <person name="Fujita T."/>
            <person name="Oishi K."/>
            <person name="Shin-I T."/>
            <person name="Kuroki Y."/>
            <person name="Toyoda A."/>
            <person name="Suzuki Y."/>
            <person name="Hashimoto A."/>
            <person name="Yamaguchi K."/>
            <person name="Sugano A."/>
            <person name="Kohara Y."/>
            <person name="Fujiyama A."/>
            <person name="Anterola A."/>
            <person name="Aoki S."/>
            <person name="Ashton N."/>
            <person name="Barbazuk W.B."/>
            <person name="Barker E."/>
            <person name="Bennetzen J."/>
            <person name="Bezanilla M."/>
            <person name="Blankenship R."/>
            <person name="Cho S.H."/>
            <person name="Dutcher S."/>
            <person name="Estelle M."/>
            <person name="Fawcett J.A."/>
            <person name="Gundlach H."/>
            <person name="Hanada K."/>
            <person name="Heyl A."/>
            <person name="Hicks K.A."/>
            <person name="Hugh J."/>
            <person name="Lohr M."/>
            <person name="Mayer K."/>
            <person name="Melkozernov A."/>
            <person name="Murata T."/>
            <person name="Nelson D."/>
            <person name="Pils B."/>
            <person name="Prigge M."/>
            <person name="Reiss B."/>
            <person name="Renner T."/>
            <person name="Rombauts S."/>
            <person name="Rushton P."/>
            <person name="Sanderfoot A."/>
            <person name="Schween G."/>
            <person name="Shiu S.-H."/>
            <person name="Stueber K."/>
            <person name="Theodoulou F.L."/>
            <person name="Tu H."/>
            <person name="Van de Peer Y."/>
            <person name="Verrier P.J."/>
            <person name="Waters E."/>
            <person name="Wood A."/>
            <person name="Yang L."/>
            <person name="Cove D."/>
            <person name="Cuming A."/>
            <person name="Hasebe M."/>
            <person name="Lucas S."/>
            <person name="Mishler D.B."/>
            <person name="Reski R."/>
            <person name="Grigoriev I."/>
            <person name="Quatrano R.S."/>
            <person name="Boore J.L."/>
        </authorList>
    </citation>
    <scope>NUCLEOTIDE SEQUENCE [LARGE SCALE GENOMIC DNA]</scope>
    <source>
        <strain evidence="4 5">cv. Gransden 2004</strain>
    </source>
</reference>
<dbReference type="InParanoid" id="A0A2K1IZ60"/>
<dbReference type="GO" id="GO:0051260">
    <property type="term" value="P:protein homooligomerization"/>
    <property type="evidence" value="ECO:0007669"/>
    <property type="project" value="InterPro"/>
</dbReference>
<proteinExistence type="predicted"/>
<evidence type="ECO:0000313" key="3">
    <source>
        <dbReference type="EMBL" id="PNR34563.1"/>
    </source>
</evidence>
<sequence>MPDTSFAMENFEIQSVVHLNSGGTMIATTVDTLIRRDPDSMLVVVFGWPPMNIFFQKDRSIDRDGSHFRHILNWLLEGVIPMLEIPVYQELLREPEYYQIKGLVENISPLLSKKDEDDNTKQETSH</sequence>
<evidence type="ECO:0000313" key="5">
    <source>
        <dbReference type="Proteomes" id="UP000006727"/>
    </source>
</evidence>
<dbReference type="PANTHER" id="PTHR14499:SF136">
    <property type="entry name" value="GH08630P"/>
    <property type="match status" value="1"/>
</dbReference>
<dbReference type="SUPFAM" id="SSF54695">
    <property type="entry name" value="POZ domain"/>
    <property type="match status" value="1"/>
</dbReference>
<reference evidence="4" key="3">
    <citation type="submission" date="2020-12" db="UniProtKB">
        <authorList>
            <consortium name="EnsemblPlants"/>
        </authorList>
    </citation>
    <scope>IDENTIFICATION</scope>
</reference>
<reference evidence="3 5" key="2">
    <citation type="journal article" date="2018" name="Plant J.">
        <title>The Physcomitrella patens chromosome-scale assembly reveals moss genome structure and evolution.</title>
        <authorList>
            <person name="Lang D."/>
            <person name="Ullrich K.K."/>
            <person name="Murat F."/>
            <person name="Fuchs J."/>
            <person name="Jenkins J."/>
            <person name="Haas F.B."/>
            <person name="Piednoel M."/>
            <person name="Gundlach H."/>
            <person name="Van Bel M."/>
            <person name="Meyberg R."/>
            <person name="Vives C."/>
            <person name="Morata J."/>
            <person name="Symeonidi A."/>
            <person name="Hiss M."/>
            <person name="Muchero W."/>
            <person name="Kamisugi Y."/>
            <person name="Saleh O."/>
            <person name="Blanc G."/>
            <person name="Decker E.L."/>
            <person name="van Gessel N."/>
            <person name="Grimwood J."/>
            <person name="Hayes R.D."/>
            <person name="Graham S.W."/>
            <person name="Gunter L.E."/>
            <person name="McDaniel S.F."/>
            <person name="Hoernstein S.N.W."/>
            <person name="Larsson A."/>
            <person name="Li F.W."/>
            <person name="Perroud P.F."/>
            <person name="Phillips J."/>
            <person name="Ranjan P."/>
            <person name="Rokshar D.S."/>
            <person name="Rothfels C.J."/>
            <person name="Schneider L."/>
            <person name="Shu S."/>
            <person name="Stevenson D.W."/>
            <person name="Thummler F."/>
            <person name="Tillich M."/>
            <person name="Villarreal Aguilar J.C."/>
            <person name="Widiez T."/>
            <person name="Wong G.K."/>
            <person name="Wymore A."/>
            <person name="Zhang Y."/>
            <person name="Zimmer A.D."/>
            <person name="Quatrano R.S."/>
            <person name="Mayer K.F.X."/>
            <person name="Goodstein D."/>
            <person name="Casacuberta J.M."/>
            <person name="Vandepoele K."/>
            <person name="Reski R."/>
            <person name="Cuming A.C."/>
            <person name="Tuskan G.A."/>
            <person name="Maumus F."/>
            <person name="Salse J."/>
            <person name="Schmutz J."/>
            <person name="Rensing S.A."/>
        </authorList>
    </citation>
    <scope>NUCLEOTIDE SEQUENCE [LARGE SCALE GENOMIC DNA]</scope>
    <source>
        <strain evidence="4 5">cv. Gransden 2004</strain>
    </source>
</reference>
<dbReference type="AlphaFoldDB" id="A0A2K1IZ60"/>
<dbReference type="Gene3D" id="3.30.710.10">
    <property type="entry name" value="Potassium Channel Kv1.1, Chain A"/>
    <property type="match status" value="1"/>
</dbReference>
<dbReference type="Proteomes" id="UP000006727">
    <property type="component" value="Chromosome 19"/>
</dbReference>
<evidence type="ECO:0000313" key="4">
    <source>
        <dbReference type="EnsemblPlants" id="PAC:32939516.CDS.1"/>
    </source>
</evidence>
<keyword evidence="5" id="KW-1185">Reference proteome</keyword>
<evidence type="ECO:0000259" key="2">
    <source>
        <dbReference type="Pfam" id="PF02214"/>
    </source>
</evidence>
<accession>A0A2K1IZ60</accession>
<organism evidence="3">
    <name type="scientific">Physcomitrium patens</name>
    <name type="common">Spreading-leaved earth moss</name>
    <name type="synonym">Physcomitrella patens</name>
    <dbReference type="NCBI Taxonomy" id="3218"/>
    <lineage>
        <taxon>Eukaryota</taxon>
        <taxon>Viridiplantae</taxon>
        <taxon>Streptophyta</taxon>
        <taxon>Embryophyta</taxon>
        <taxon>Bryophyta</taxon>
        <taxon>Bryophytina</taxon>
        <taxon>Bryopsida</taxon>
        <taxon>Funariidae</taxon>
        <taxon>Funariales</taxon>
        <taxon>Funariaceae</taxon>
        <taxon>Physcomitrium</taxon>
    </lineage>
</organism>
<dbReference type="EnsemblPlants" id="Pp3c19_20680V3.1">
    <property type="protein sequence ID" value="PAC:32939516.CDS.1"/>
    <property type="gene ID" value="Pp3c19_20680"/>
</dbReference>